<feature type="compositionally biased region" description="Pro residues" evidence="1">
    <location>
        <begin position="177"/>
        <end position="195"/>
    </location>
</feature>
<evidence type="ECO:0000313" key="4">
    <source>
        <dbReference type="Proteomes" id="UP000035016"/>
    </source>
</evidence>
<keyword evidence="2" id="KW-0812">Transmembrane</keyword>
<evidence type="ECO:0000256" key="2">
    <source>
        <dbReference type="SAM" id="Phobius"/>
    </source>
</evidence>
<feature type="transmembrane region" description="Helical" evidence="2">
    <location>
        <begin position="45"/>
        <end position="65"/>
    </location>
</feature>
<feature type="compositionally biased region" description="Low complexity" evidence="1">
    <location>
        <begin position="135"/>
        <end position="145"/>
    </location>
</feature>
<dbReference type="EMBL" id="LN831790">
    <property type="protein sequence ID" value="CQR62208.1"/>
    <property type="molecule type" value="Genomic_DNA"/>
</dbReference>
<dbReference type="RefSeq" id="WP_053042692.1">
    <property type="nucleotide sequence ID" value="NZ_LN831790.1"/>
</dbReference>
<gene>
    <name evidence="3" type="primary">sle_27470</name>
</gene>
<sequence>MTTDTPATPHHRTEAGTAPLPPYGARPRAWGPRGRHRRPPRPRKLLLGAGGLALAAGALSLVRIVSDPAAGGSGTMHAPRPDRVTDPAAGTVPGRATRSAPGTALPGPSATSAMGGRDGATAMDGTPTPAPGTPGPEAGTGTTIPHRPNTPGIPNSPGTPHASGTPGGPDAGRSSGPRPPRPRTPAPHPTPPASPAPSRTTPTAPPAPPAPEPERPGLCIPVIGLCVDLLDEDD</sequence>
<protein>
    <submittedName>
        <fullName evidence="3">Uncharacterized protein</fullName>
    </submittedName>
</protein>
<proteinExistence type="predicted"/>
<reference evidence="3 4" key="1">
    <citation type="submission" date="2015-02" db="EMBL/GenBank/DDBJ databases">
        <authorList>
            <person name="Gomez-Escribano P.J."/>
        </authorList>
    </citation>
    <scope>NUCLEOTIDE SEQUENCE [LARGE SCALE GENOMIC DNA]</scope>
    <source>
        <strain evidence="4">C34 (DSM 42122 / NRRL B-24963)</strain>
    </source>
</reference>
<evidence type="ECO:0000256" key="1">
    <source>
        <dbReference type="SAM" id="MobiDB-lite"/>
    </source>
</evidence>
<dbReference type="KEGG" id="sle:sle_27470"/>
<evidence type="ECO:0000313" key="3">
    <source>
        <dbReference type="EMBL" id="CQR62208.1"/>
    </source>
</evidence>
<feature type="region of interest" description="Disordered" evidence="1">
    <location>
        <begin position="68"/>
        <end position="218"/>
    </location>
</feature>
<accession>A0A0F7VUR5</accession>
<keyword evidence="2" id="KW-0472">Membrane</keyword>
<name>A0A0F7VUR5_STRLW</name>
<keyword evidence="2" id="KW-1133">Transmembrane helix</keyword>
<dbReference type="AlphaFoldDB" id="A0A0F7VUR5"/>
<feature type="compositionally biased region" description="Basic residues" evidence="1">
    <location>
        <begin position="33"/>
        <end position="44"/>
    </location>
</feature>
<feature type="region of interest" description="Disordered" evidence="1">
    <location>
        <begin position="1"/>
        <end position="45"/>
    </location>
</feature>
<organism evidence="3 4">
    <name type="scientific">Streptomyces leeuwenhoekii</name>
    <dbReference type="NCBI Taxonomy" id="1437453"/>
    <lineage>
        <taxon>Bacteria</taxon>
        <taxon>Bacillati</taxon>
        <taxon>Actinomycetota</taxon>
        <taxon>Actinomycetes</taxon>
        <taxon>Kitasatosporales</taxon>
        <taxon>Streptomycetaceae</taxon>
        <taxon>Streptomyces</taxon>
    </lineage>
</organism>
<dbReference type="Proteomes" id="UP000035016">
    <property type="component" value="Chromosome Chromosome"/>
</dbReference>